<dbReference type="PANTHER" id="PTHR43780:SF2">
    <property type="entry name" value="1-AMINOCYCLOPROPANE-1-CARBOXYLATE DEAMINASE-RELATED"/>
    <property type="match status" value="1"/>
</dbReference>
<feature type="domain" description="Tryptophan synthase beta chain-like PALP" evidence="4">
    <location>
        <begin position="16"/>
        <end position="281"/>
    </location>
</feature>
<dbReference type="EMBL" id="JAVDVI010000003">
    <property type="protein sequence ID" value="MDR6966947.1"/>
    <property type="molecule type" value="Genomic_DNA"/>
</dbReference>
<evidence type="ECO:0000259" key="4">
    <source>
        <dbReference type="Pfam" id="PF00291"/>
    </source>
</evidence>
<dbReference type="Pfam" id="PF00291">
    <property type="entry name" value="PALP"/>
    <property type="match status" value="1"/>
</dbReference>
<dbReference type="Gene3D" id="3.40.50.1100">
    <property type="match status" value="2"/>
</dbReference>
<evidence type="ECO:0000313" key="6">
    <source>
        <dbReference type="Proteomes" id="UP001255185"/>
    </source>
</evidence>
<accession>A0ABU1TLU7</accession>
<dbReference type="InterPro" id="IPR027278">
    <property type="entry name" value="ACCD_DCysDesulf"/>
</dbReference>
<dbReference type="RefSeq" id="WP_310024852.1">
    <property type="nucleotide sequence ID" value="NZ_JAVDVI010000003.1"/>
</dbReference>
<organism evidence="5 6">
    <name type="scientific">Flavobacterium arsenatis</name>
    <dbReference type="NCBI Taxonomy" id="1484332"/>
    <lineage>
        <taxon>Bacteria</taxon>
        <taxon>Pseudomonadati</taxon>
        <taxon>Bacteroidota</taxon>
        <taxon>Flavobacteriia</taxon>
        <taxon>Flavobacteriales</taxon>
        <taxon>Flavobacteriaceae</taxon>
        <taxon>Flavobacterium</taxon>
    </lineage>
</organism>
<dbReference type="InterPro" id="IPR036052">
    <property type="entry name" value="TrpB-like_PALP_sf"/>
</dbReference>
<dbReference type="InterPro" id="IPR001926">
    <property type="entry name" value="TrpB-like_PALP"/>
</dbReference>
<evidence type="ECO:0000256" key="3">
    <source>
        <dbReference type="ARBA" id="ARBA00022898"/>
    </source>
</evidence>
<gene>
    <name evidence="5" type="ORF">J2X31_000947</name>
</gene>
<sequence>MIEIIEVKNQFAFKDEKRNIEVFIKREDLIHPFVSGNKFRKLKYNLLQAKNENQTTLLTFGGAFSNHISAVAMAGKLEGFKTIGIIRGDELNDKINENPTLKFAKENGMQLEFVSREEYSNKKNLEFLEALKLRFGSFYLIPEGGTNTLAVRGCEEILTIEDAVFDYVCCAVGTGGTISGIINSASLNQKVLGFPALKGDFLQNEIRNFAQHDNWQLITDYHFGGYGKINEELVLFLNQFSEKTKILLDPIYTGKMVFGVMDLMQNDYFPSNSKILIIHTGGLQGIAGMNQLLEKKKLSKINTDV</sequence>
<comment type="caution">
    <text evidence="5">The sequence shown here is derived from an EMBL/GenBank/DDBJ whole genome shotgun (WGS) entry which is preliminary data.</text>
</comment>
<dbReference type="SUPFAM" id="SSF53686">
    <property type="entry name" value="Tryptophan synthase beta subunit-like PLP-dependent enzymes"/>
    <property type="match status" value="1"/>
</dbReference>
<protein>
    <submittedName>
        <fullName evidence="5">1-aminocyclopropane-1-carboxylate deaminase</fullName>
        <ecNumber evidence="5">3.5.99.7</ecNumber>
    </submittedName>
</protein>
<proteinExistence type="inferred from homology"/>
<dbReference type="PANTHER" id="PTHR43780">
    <property type="entry name" value="1-AMINOCYCLOPROPANE-1-CARBOXYLATE DEAMINASE-RELATED"/>
    <property type="match status" value="1"/>
</dbReference>
<reference evidence="5 6" key="1">
    <citation type="submission" date="2023-07" db="EMBL/GenBank/DDBJ databases">
        <title>Sorghum-associated microbial communities from plants grown in Nebraska, USA.</title>
        <authorList>
            <person name="Schachtman D."/>
        </authorList>
    </citation>
    <scope>NUCLEOTIDE SEQUENCE [LARGE SCALE GENOMIC DNA]</scope>
    <source>
        <strain evidence="5 6">3773</strain>
    </source>
</reference>
<dbReference type="EC" id="3.5.99.7" evidence="5"/>
<dbReference type="Proteomes" id="UP001255185">
    <property type="component" value="Unassembled WGS sequence"/>
</dbReference>
<comment type="similarity">
    <text evidence="2">Belongs to the ACC deaminase/D-cysteine desulfhydrase family.</text>
</comment>
<evidence type="ECO:0000313" key="5">
    <source>
        <dbReference type="EMBL" id="MDR6966947.1"/>
    </source>
</evidence>
<keyword evidence="3" id="KW-0663">Pyridoxal phosphate</keyword>
<evidence type="ECO:0000256" key="2">
    <source>
        <dbReference type="ARBA" id="ARBA00008639"/>
    </source>
</evidence>
<evidence type="ECO:0000256" key="1">
    <source>
        <dbReference type="ARBA" id="ARBA00001933"/>
    </source>
</evidence>
<dbReference type="PIRSF" id="PIRSF006278">
    <property type="entry name" value="ACCD_DCysDesulf"/>
    <property type="match status" value="1"/>
</dbReference>
<dbReference type="GO" id="GO:0008660">
    <property type="term" value="F:1-aminocyclopropane-1-carboxylate deaminase activity"/>
    <property type="evidence" value="ECO:0007669"/>
    <property type="project" value="UniProtKB-EC"/>
</dbReference>
<keyword evidence="6" id="KW-1185">Reference proteome</keyword>
<keyword evidence="5" id="KW-0378">Hydrolase</keyword>
<comment type="cofactor">
    <cofactor evidence="1">
        <name>pyridoxal 5'-phosphate</name>
        <dbReference type="ChEBI" id="CHEBI:597326"/>
    </cofactor>
</comment>
<name>A0ABU1TLU7_9FLAO</name>